<sequence length="676" mass="78320">MNLAYFLVCKSLEPEEAEDYVLKSITTAQFWNHMHKRASSTPTGEARYVFYHPFINRHFPSFDAVRRRPDTRGSMNNKVKMIAKIMLILEHLYEILSITSLHGSIASSYASKMCANVAVHLTRNLHKFLKRRLMKRIVDYMPLSGAEQQEFFGNNQEIINFYKYQHGNYFEYFYPMKEEKLTGTDTASVHSEIYLTYFKSLLTDINNYAKRLSLLPIASHQIVHVSIPSDTFYHLLKRAYTENYNVPDSVTKPQESLLKNNDYANFIFSLQIGGYVYKKDVFNKYYKDPVWKEKLWEELFNLDYVQKKRAQKSTSVTNVSFNHGFETDGHMISLRFGKASVSGTINWSKGVYPLKKEPTGITLNDRIIGLDPDIFVSTDCSASETIDKKTVKENTTKFSNAEYKMCSGFEWARKVEPKNREAAGIQQVYSEIPAVGSVNSSELLKYLRVISRNREKIFDYMKGYHHRETKAYLVQNRQITDNHMCDLVLVQIAVGAPYTLAHRTSSKKRRKAKNTYKKTSGIVAKEEKRTVIAYGDASLTGTKAGYTPIPVKANVHFIYRKVQRALAQRALVIPVDEFRTSVTCSKCRRRLENKYERQKLVHNHKKKKVRLQGEKNVTLRCLDDNKRIVGRTSECSQREPSNYPPVIYQFKHCQLCPAANDRDIGYRIELCYTEQC</sequence>
<proteinExistence type="predicted"/>
<evidence type="ECO:0000313" key="2">
    <source>
        <dbReference type="Proteomes" id="UP000242381"/>
    </source>
</evidence>
<dbReference type="AlphaFoldDB" id="A0A1X0RYT8"/>
<evidence type="ECO:0000313" key="1">
    <source>
        <dbReference type="EMBL" id="ORE17225.1"/>
    </source>
</evidence>
<protein>
    <recommendedName>
        <fullName evidence="3">Transposase</fullName>
    </recommendedName>
</protein>
<evidence type="ECO:0008006" key="3">
    <source>
        <dbReference type="Google" id="ProtNLM"/>
    </source>
</evidence>
<dbReference type="VEuPathDB" id="FungiDB:BCV72DRAFT_329154"/>
<gene>
    <name evidence="1" type="ORF">BCV71DRAFT_256233</name>
</gene>
<accession>A0A1X0RYT8</accession>
<dbReference type="EMBL" id="KV921361">
    <property type="protein sequence ID" value="ORE17225.1"/>
    <property type="molecule type" value="Genomic_DNA"/>
</dbReference>
<dbReference type="Proteomes" id="UP000242381">
    <property type="component" value="Unassembled WGS sequence"/>
</dbReference>
<organism evidence="1 2">
    <name type="scientific">Rhizopus microsporus</name>
    <dbReference type="NCBI Taxonomy" id="58291"/>
    <lineage>
        <taxon>Eukaryota</taxon>
        <taxon>Fungi</taxon>
        <taxon>Fungi incertae sedis</taxon>
        <taxon>Mucoromycota</taxon>
        <taxon>Mucoromycotina</taxon>
        <taxon>Mucoromycetes</taxon>
        <taxon>Mucorales</taxon>
        <taxon>Mucorineae</taxon>
        <taxon>Rhizopodaceae</taxon>
        <taxon>Rhizopus</taxon>
    </lineage>
</organism>
<name>A0A1X0RYT8_RHIZD</name>
<reference evidence="1 2" key="1">
    <citation type="journal article" date="2016" name="Proc. Natl. Acad. Sci. U.S.A.">
        <title>Lipid metabolic changes in an early divergent fungus govern the establishment of a mutualistic symbiosis with endobacteria.</title>
        <authorList>
            <person name="Lastovetsky O.A."/>
            <person name="Gaspar M.L."/>
            <person name="Mondo S.J."/>
            <person name="LaButti K.M."/>
            <person name="Sandor L."/>
            <person name="Grigoriev I.V."/>
            <person name="Henry S.A."/>
            <person name="Pawlowska T.E."/>
        </authorList>
    </citation>
    <scope>NUCLEOTIDE SEQUENCE [LARGE SCALE GENOMIC DNA]</scope>
    <source>
        <strain evidence="1 2">ATCC 11559</strain>
    </source>
</reference>